<comment type="caution">
    <text evidence="2">The sequence shown here is derived from an EMBL/GenBank/DDBJ whole genome shotgun (WGS) entry which is preliminary data.</text>
</comment>
<dbReference type="AlphaFoldDB" id="A0A7W8JXP0"/>
<reference evidence="2 3" key="1">
    <citation type="submission" date="2020-08" db="EMBL/GenBank/DDBJ databases">
        <title>Genomic Encyclopedia of Type Strains, Phase IV (KMG-IV): sequencing the most valuable type-strain genomes for metagenomic binning, comparative biology and taxonomic classification.</title>
        <authorList>
            <person name="Goeker M."/>
        </authorList>
    </citation>
    <scope>NUCLEOTIDE SEQUENCE [LARGE SCALE GENOMIC DNA]</scope>
    <source>
        <strain evidence="2 3">DSM 27939</strain>
    </source>
</reference>
<evidence type="ECO:0000256" key="1">
    <source>
        <dbReference type="SAM" id="MobiDB-lite"/>
    </source>
</evidence>
<dbReference type="EMBL" id="JACHFL010000007">
    <property type="protein sequence ID" value="MBB5363873.1"/>
    <property type="molecule type" value="Genomic_DNA"/>
</dbReference>
<dbReference type="Proteomes" id="UP000552709">
    <property type="component" value="Unassembled WGS sequence"/>
</dbReference>
<organism evidence="2 3">
    <name type="scientific">Deinococcus humi</name>
    <dbReference type="NCBI Taxonomy" id="662880"/>
    <lineage>
        <taxon>Bacteria</taxon>
        <taxon>Thermotogati</taxon>
        <taxon>Deinococcota</taxon>
        <taxon>Deinococci</taxon>
        <taxon>Deinococcales</taxon>
        <taxon>Deinococcaceae</taxon>
        <taxon>Deinococcus</taxon>
    </lineage>
</organism>
<dbReference type="RefSeq" id="WP_184133510.1">
    <property type="nucleotide sequence ID" value="NZ_JACHFL010000007.1"/>
</dbReference>
<protein>
    <submittedName>
        <fullName evidence="2">Uncharacterized protein</fullName>
    </submittedName>
</protein>
<proteinExistence type="predicted"/>
<evidence type="ECO:0000313" key="2">
    <source>
        <dbReference type="EMBL" id="MBB5363873.1"/>
    </source>
</evidence>
<feature type="region of interest" description="Disordered" evidence="1">
    <location>
        <begin position="40"/>
        <end position="60"/>
    </location>
</feature>
<accession>A0A7W8JXP0</accession>
<name>A0A7W8JXP0_9DEIO</name>
<evidence type="ECO:0000313" key="3">
    <source>
        <dbReference type="Proteomes" id="UP000552709"/>
    </source>
</evidence>
<sequence>MKHQPDLAVGLSHHALYDLCRLWMIETGETLRHFRLSEWGTPERSNGFTEDPAGRLEILS</sequence>
<gene>
    <name evidence="2" type="ORF">HNQ08_002980</name>
</gene>
<keyword evidence="3" id="KW-1185">Reference proteome</keyword>